<dbReference type="InterPro" id="IPR050667">
    <property type="entry name" value="PPR-containing_protein"/>
</dbReference>
<dbReference type="PANTHER" id="PTHR47939">
    <property type="entry name" value="MEMBRANE-ASSOCIATED SALT-INDUCIBLE PROTEIN-LIKE"/>
    <property type="match status" value="1"/>
</dbReference>
<evidence type="ECO:0000256" key="3">
    <source>
        <dbReference type="PROSITE-ProRule" id="PRU00708"/>
    </source>
</evidence>
<dbReference type="Pfam" id="PF01535">
    <property type="entry name" value="PPR"/>
    <property type="match status" value="6"/>
</dbReference>
<dbReference type="InterPro" id="IPR002885">
    <property type="entry name" value="PPR_rpt"/>
</dbReference>
<dbReference type="AlphaFoldDB" id="A0AAN9KI15"/>
<feature type="repeat" description="PPR" evidence="3">
    <location>
        <begin position="1067"/>
        <end position="1101"/>
    </location>
</feature>
<organism evidence="4 5">
    <name type="scientific">Clitoria ternatea</name>
    <name type="common">Butterfly pea</name>
    <dbReference type="NCBI Taxonomy" id="43366"/>
    <lineage>
        <taxon>Eukaryota</taxon>
        <taxon>Viridiplantae</taxon>
        <taxon>Streptophyta</taxon>
        <taxon>Embryophyta</taxon>
        <taxon>Tracheophyta</taxon>
        <taxon>Spermatophyta</taxon>
        <taxon>Magnoliopsida</taxon>
        <taxon>eudicotyledons</taxon>
        <taxon>Gunneridae</taxon>
        <taxon>Pentapetalae</taxon>
        <taxon>rosids</taxon>
        <taxon>fabids</taxon>
        <taxon>Fabales</taxon>
        <taxon>Fabaceae</taxon>
        <taxon>Papilionoideae</taxon>
        <taxon>50 kb inversion clade</taxon>
        <taxon>NPAAA clade</taxon>
        <taxon>indigoferoid/millettioid clade</taxon>
        <taxon>Phaseoleae</taxon>
        <taxon>Clitoria</taxon>
    </lineage>
</organism>
<dbReference type="PANTHER" id="PTHR47939:SF6">
    <property type="entry name" value="OS03G0168400 PROTEIN"/>
    <property type="match status" value="1"/>
</dbReference>
<feature type="repeat" description="PPR" evidence="3">
    <location>
        <begin position="1172"/>
        <end position="1206"/>
    </location>
</feature>
<sequence>MTANQCVSRCIGLRHHLTSRKILEKLCHRMLHSLSILLRRKLFHSSFSLIHPFSTLTSTNHHFQVNDFSHVDFHAIAQSLLPPPNPSSLPHKHHHPNSPLKTHLFNLSTVVPETTRAFWRLPHLEPQHVLQLLLAFQSNCINVEVEKVRSLWEIFKWGIEKNVGFNHLLKSYEIMASLLVQVGLLKEAEGLLFALESDGVFEKLIKGYVGVRELERGVSVYDVMKGRGMVPSRSCYSVLIDLLVKMKRTRCALRVATDMVDLGGILSGDEVSVLEKVIVLLCVDGRIQEARNMVKKVLPLCSEVSSFVFDEIAFAYCDRKDFKDLISFYREVKCVPTLKATNRVVNSLCRDYGVERAGLFLQKLEGLGFSPDEVTYGILIGWSCHEGKMKKALSCLTVLLSKGFAPHIYTYNALISGLFKVGMLDHAREILDEMIDRGILPDISTFRVLIAGYCKSRQFDKVKVLIHEMESRGLIKLSSMENPISKAFLILGLNPSSVRLKRDNDRKLSKAEFFDDIGNGLYLDTDVDEYENHVSSVLEESVVPNFNSSVKEECSNGNLKNALILVEEMLCWGQELMLPVFSMLVRQLCSSRSQMKSLINLLEKMPHSAHKLNQETLNLVVQAYSKKGLLHKAKIMLDEMLQSKFHVKNETYTAILMPLCKKGNMQDFAYYWDVARRNNWIPSLEDFKHLLTHICHWKMLKEALQFLEIMLLSNPFLKLDICHVFLEVLSTSCLTSTAFVVLKQLQHCFILDHAAYNNIIRGLCRERKFSLAFTVLDDMLDKYPAPCLDVSVLLIPQLCKAHRYEKAIALKDIILKEQPSFSHAAHCALICGCCDMGNIGKVGILFRKMLSKGFSLDDKLSNMLIKGHCQANDLRKVGELLGVAIRKDWELTLSSYRYLIQFMCMKGRVLFALSLKNLMLAQYPLDGHIIYNILIFYLLLAGNSLVVHKILSEMEERKVVLDEVGHNFLVCGFLHCKDLSSSLHYLTTMISKGLKPSNRSLRKVISSLCNAGDLQKALELSQEMRLRGWIHDSTIQTSIVESLLSCGKILEAETFLDRMGEESLTPDSVNYDYLIKCFCRYGRLNKAVHLMNTMLKKNNIPTSTSYDFLIHGFCAQNIMDMSLNFYSEMLNWNLKPGIDIVEMLVHRVCQDGETELAEQFLVDMIYGGETPSKKMYCTVIKSYHMENNLRKASGLMQAMQESGYQPDFETHWSLISNLNSAKGKDTDNGSKGFLSTLLSKSGFLQKR</sequence>
<dbReference type="Proteomes" id="UP001359559">
    <property type="component" value="Unassembled WGS sequence"/>
</dbReference>
<feature type="repeat" description="PPR" evidence="3">
    <location>
        <begin position="372"/>
        <end position="406"/>
    </location>
</feature>
<accession>A0AAN9KI15</accession>
<feature type="repeat" description="PPR" evidence="3">
    <location>
        <begin position="1102"/>
        <end position="1136"/>
    </location>
</feature>
<feature type="repeat" description="PPR" evidence="3">
    <location>
        <begin position="197"/>
        <end position="231"/>
    </location>
</feature>
<feature type="repeat" description="PPR" evidence="3">
    <location>
        <begin position="613"/>
        <end position="647"/>
    </location>
</feature>
<keyword evidence="5" id="KW-1185">Reference proteome</keyword>
<feature type="repeat" description="PPR" evidence="3">
    <location>
        <begin position="752"/>
        <end position="786"/>
    </location>
</feature>
<name>A0AAN9KI15_CLITE</name>
<dbReference type="Gene3D" id="1.25.40.10">
    <property type="entry name" value="Tetratricopeptide repeat domain"/>
    <property type="match status" value="8"/>
</dbReference>
<evidence type="ECO:0000256" key="2">
    <source>
        <dbReference type="ARBA" id="ARBA00022737"/>
    </source>
</evidence>
<evidence type="ECO:0000313" key="5">
    <source>
        <dbReference type="Proteomes" id="UP001359559"/>
    </source>
</evidence>
<dbReference type="PROSITE" id="PS51375">
    <property type="entry name" value="PPR"/>
    <property type="match status" value="9"/>
</dbReference>
<dbReference type="EMBL" id="JAYKXN010000001">
    <property type="protein sequence ID" value="KAK7316781.1"/>
    <property type="molecule type" value="Genomic_DNA"/>
</dbReference>
<gene>
    <name evidence="4" type="ORF">RJT34_00497</name>
</gene>
<feature type="repeat" description="PPR" evidence="3">
    <location>
        <begin position="442"/>
        <end position="476"/>
    </location>
</feature>
<keyword evidence="2" id="KW-0677">Repeat</keyword>
<reference evidence="4 5" key="1">
    <citation type="submission" date="2024-01" db="EMBL/GenBank/DDBJ databases">
        <title>The genomes of 5 underutilized Papilionoideae crops provide insights into root nodulation and disease resistance.</title>
        <authorList>
            <person name="Yuan L."/>
        </authorList>
    </citation>
    <scope>NUCLEOTIDE SEQUENCE [LARGE SCALE GENOMIC DNA]</scope>
    <source>
        <strain evidence="4">LY-2023</strain>
        <tissue evidence="4">Leaf</tissue>
    </source>
</reference>
<dbReference type="Pfam" id="PF13041">
    <property type="entry name" value="PPR_2"/>
    <property type="match status" value="2"/>
</dbReference>
<proteinExistence type="inferred from homology"/>
<evidence type="ECO:0000313" key="4">
    <source>
        <dbReference type="EMBL" id="KAK7316781.1"/>
    </source>
</evidence>
<feature type="repeat" description="PPR" evidence="3">
    <location>
        <begin position="407"/>
        <end position="441"/>
    </location>
</feature>
<dbReference type="NCBIfam" id="TIGR00756">
    <property type="entry name" value="PPR"/>
    <property type="match status" value="5"/>
</dbReference>
<evidence type="ECO:0000256" key="1">
    <source>
        <dbReference type="ARBA" id="ARBA00007626"/>
    </source>
</evidence>
<comment type="caution">
    <text evidence="4">The sequence shown here is derived from an EMBL/GenBank/DDBJ whole genome shotgun (WGS) entry which is preliminary data.</text>
</comment>
<protein>
    <recommendedName>
        <fullName evidence="6">Pentatricopeptide repeat-containing protein</fullName>
    </recommendedName>
</protein>
<comment type="similarity">
    <text evidence="1">Belongs to the PPR family. P subfamily.</text>
</comment>
<dbReference type="InterPro" id="IPR011990">
    <property type="entry name" value="TPR-like_helical_dom_sf"/>
</dbReference>
<evidence type="ECO:0008006" key="6">
    <source>
        <dbReference type="Google" id="ProtNLM"/>
    </source>
</evidence>